<evidence type="ECO:0000256" key="8">
    <source>
        <dbReference type="PIRNR" id="PIRNR018293"/>
    </source>
</evidence>
<evidence type="ECO:0000256" key="6">
    <source>
        <dbReference type="ARBA" id="ARBA00022892"/>
    </source>
</evidence>
<name>A0A7R9LGG4_9ACAR</name>
<evidence type="ECO:0000256" key="2">
    <source>
        <dbReference type="ARBA" id="ARBA00004240"/>
    </source>
</evidence>
<dbReference type="GO" id="GO:0005783">
    <property type="term" value="C:endoplasmic reticulum"/>
    <property type="evidence" value="ECO:0007669"/>
    <property type="project" value="UniProtKB-SubCell"/>
</dbReference>
<proteinExistence type="inferred from homology"/>
<evidence type="ECO:0000313" key="9">
    <source>
        <dbReference type="EMBL" id="CAD7641177.1"/>
    </source>
</evidence>
<dbReference type="SUPFAM" id="SSF111126">
    <property type="entry name" value="Ligand-binding domain in the NO signalling and Golgi transport"/>
    <property type="match status" value="1"/>
</dbReference>
<protein>
    <recommendedName>
        <fullName evidence="8">Trafficking protein particle complex subunit</fullName>
    </recommendedName>
</protein>
<gene>
    <name evidence="9" type="ORF">ONB1V03_LOCUS2962</name>
</gene>
<evidence type="ECO:0000256" key="3">
    <source>
        <dbReference type="ARBA" id="ARBA00006218"/>
    </source>
</evidence>
<dbReference type="GO" id="GO:0048193">
    <property type="term" value="P:Golgi vesicle transport"/>
    <property type="evidence" value="ECO:0007669"/>
    <property type="project" value="InterPro"/>
</dbReference>
<dbReference type="AlphaFoldDB" id="A0A7R9LGG4"/>
<keyword evidence="6 8" id="KW-0931">ER-Golgi transport</keyword>
<keyword evidence="7 8" id="KW-0333">Golgi apparatus</keyword>
<dbReference type="CDD" id="cd14942">
    <property type="entry name" value="TRAPPC3_bet3"/>
    <property type="match status" value="1"/>
</dbReference>
<evidence type="ECO:0000256" key="4">
    <source>
        <dbReference type="ARBA" id="ARBA00022448"/>
    </source>
</evidence>
<evidence type="ECO:0000256" key="1">
    <source>
        <dbReference type="ARBA" id="ARBA00004222"/>
    </source>
</evidence>
<comment type="subcellular location">
    <subcellularLocation>
        <location evidence="2">Endoplasmic reticulum</location>
    </subcellularLocation>
    <subcellularLocation>
        <location evidence="1 8">Golgi apparatus</location>
        <location evidence="1 8">cis-Golgi network</location>
    </subcellularLocation>
</comment>
<reference evidence="9" key="1">
    <citation type="submission" date="2020-11" db="EMBL/GenBank/DDBJ databases">
        <authorList>
            <person name="Tran Van P."/>
        </authorList>
    </citation>
    <scope>NUCLEOTIDE SEQUENCE</scope>
</reference>
<evidence type="ECO:0000313" key="10">
    <source>
        <dbReference type="Proteomes" id="UP000728032"/>
    </source>
</evidence>
<dbReference type="Proteomes" id="UP000728032">
    <property type="component" value="Unassembled WGS sequence"/>
</dbReference>
<dbReference type="FunFam" id="3.30.1380.20:FF:000001">
    <property type="entry name" value="Trafficking protein particle complex subunit BET3"/>
    <property type="match status" value="1"/>
</dbReference>
<evidence type="ECO:0000256" key="5">
    <source>
        <dbReference type="ARBA" id="ARBA00022824"/>
    </source>
</evidence>
<dbReference type="GO" id="GO:0016236">
    <property type="term" value="P:macroautophagy"/>
    <property type="evidence" value="ECO:0007669"/>
    <property type="project" value="UniProtKB-ARBA"/>
</dbReference>
<dbReference type="InterPro" id="IPR024096">
    <property type="entry name" value="NO_sig/Golgi_transp_ligand-bd"/>
</dbReference>
<dbReference type="Gene3D" id="3.30.1380.20">
    <property type="entry name" value="Trafficking protein particle complex subunit 3"/>
    <property type="match status" value="1"/>
</dbReference>
<dbReference type="PANTHER" id="PTHR13048">
    <property type="entry name" value="TRAFFICKING PROTEIN PARTICLE COMPLEX SUBUNIT 3"/>
    <property type="match status" value="1"/>
</dbReference>
<dbReference type="GO" id="GO:0005794">
    <property type="term" value="C:Golgi apparatus"/>
    <property type="evidence" value="ECO:0007669"/>
    <property type="project" value="UniProtKB-SubCell"/>
</dbReference>
<dbReference type="GO" id="GO:0030008">
    <property type="term" value="C:TRAPP complex"/>
    <property type="evidence" value="ECO:0007669"/>
    <property type="project" value="InterPro"/>
</dbReference>
<keyword evidence="5" id="KW-0256">Endoplasmic reticulum</keyword>
<dbReference type="InterPro" id="IPR016721">
    <property type="entry name" value="Bet3"/>
</dbReference>
<comment type="similarity">
    <text evidence="3 8">Belongs to the TRAPP small subunits family. BET3 subfamily.</text>
</comment>
<comment type="function">
    <text evidence="8">May play a role in vesicular transport from endoplasmic reticulum to Golgi.</text>
</comment>
<dbReference type="PIRSF" id="PIRSF018293">
    <property type="entry name" value="TRAPP_I_complex_Bet3"/>
    <property type="match status" value="1"/>
</dbReference>
<dbReference type="Pfam" id="PF04051">
    <property type="entry name" value="TRAPP"/>
    <property type="match status" value="1"/>
</dbReference>
<dbReference type="EMBL" id="OC915609">
    <property type="protein sequence ID" value="CAD7641177.1"/>
    <property type="molecule type" value="Genomic_DNA"/>
</dbReference>
<sequence length="180" mass="20393">MSRQTQKNVESKNKVSCDLFTLTYGSLVAQLIKDYDTTEDVNKQLDRMGYNIGLRLVEDFLAKTNSSRCHDMKETADKIQSAFKMYLGISPSVANWSAANDEFSLLIDSNPLTEYVELPDHMSQLKYSNILPGVIRGALEMVQIEVQVWFVQDCLKGDSTTELRIKFIRKLEDALPAGED</sequence>
<keyword evidence="10" id="KW-1185">Reference proteome</keyword>
<dbReference type="InterPro" id="IPR007194">
    <property type="entry name" value="TRAPP_component"/>
</dbReference>
<organism evidence="9">
    <name type="scientific">Oppiella nova</name>
    <dbReference type="NCBI Taxonomy" id="334625"/>
    <lineage>
        <taxon>Eukaryota</taxon>
        <taxon>Metazoa</taxon>
        <taxon>Ecdysozoa</taxon>
        <taxon>Arthropoda</taxon>
        <taxon>Chelicerata</taxon>
        <taxon>Arachnida</taxon>
        <taxon>Acari</taxon>
        <taxon>Acariformes</taxon>
        <taxon>Sarcoptiformes</taxon>
        <taxon>Oribatida</taxon>
        <taxon>Brachypylina</taxon>
        <taxon>Oppioidea</taxon>
        <taxon>Oppiidae</taxon>
        <taxon>Oppiella</taxon>
    </lineage>
</organism>
<comment type="subunit">
    <text evidence="8">Homodimer.</text>
</comment>
<keyword evidence="4 8" id="KW-0813">Transport</keyword>
<dbReference type="EMBL" id="CAJPVJ010000784">
    <property type="protein sequence ID" value="CAG2163386.1"/>
    <property type="molecule type" value="Genomic_DNA"/>
</dbReference>
<evidence type="ECO:0000256" key="7">
    <source>
        <dbReference type="ARBA" id="ARBA00023034"/>
    </source>
</evidence>
<dbReference type="OrthoDB" id="10262857at2759"/>
<accession>A0A7R9LGG4</accession>